<organism evidence="1">
    <name type="scientific">Mesorhizobium sp. WSM2240</name>
    <dbReference type="NCBI Taxonomy" id="3228851"/>
    <lineage>
        <taxon>Bacteria</taxon>
        <taxon>Pseudomonadati</taxon>
        <taxon>Pseudomonadota</taxon>
        <taxon>Alphaproteobacteria</taxon>
        <taxon>Hyphomicrobiales</taxon>
        <taxon>Phyllobacteriaceae</taxon>
        <taxon>Mesorhizobium</taxon>
    </lineage>
</organism>
<evidence type="ECO:0000313" key="1">
    <source>
        <dbReference type="EMBL" id="XCG49446.1"/>
    </source>
</evidence>
<gene>
    <name evidence="1" type="ORF">ABVK50_02055</name>
</gene>
<dbReference type="RefSeq" id="WP_353643021.1">
    <property type="nucleotide sequence ID" value="NZ_CP159253.1"/>
</dbReference>
<protein>
    <recommendedName>
        <fullName evidence="2">Peptidase M10 metallopeptidase domain-containing protein</fullName>
    </recommendedName>
</protein>
<sequence>MANLDISLAANPAGASDLTIGQTNLFDGSNLPTARVADFPELDQRASGGDVWFGDDYPQYRTPEVGTYSWATHINEFGHAVGLSHGHDEGTPVPGLVSPFLATAMRWNSLS</sequence>
<name>A0AAU8CT13_9HYPH</name>
<proteinExistence type="predicted"/>
<dbReference type="SUPFAM" id="SSF55486">
    <property type="entry name" value="Metalloproteases ('zincins'), catalytic domain"/>
    <property type="match status" value="1"/>
</dbReference>
<evidence type="ECO:0008006" key="2">
    <source>
        <dbReference type="Google" id="ProtNLM"/>
    </source>
</evidence>
<accession>A0AAU8CT13</accession>
<dbReference type="AlphaFoldDB" id="A0AAU8CT13"/>
<dbReference type="Gene3D" id="3.40.390.10">
    <property type="entry name" value="Collagenase (Catalytic Domain)"/>
    <property type="match status" value="1"/>
</dbReference>
<dbReference type="GO" id="GO:0008237">
    <property type="term" value="F:metallopeptidase activity"/>
    <property type="evidence" value="ECO:0007669"/>
    <property type="project" value="InterPro"/>
</dbReference>
<dbReference type="InterPro" id="IPR024079">
    <property type="entry name" value="MetalloPept_cat_dom_sf"/>
</dbReference>
<reference evidence="1" key="1">
    <citation type="submission" date="2024-06" db="EMBL/GenBank/DDBJ databases">
        <title>Mesorhizobium karijinii sp. nov., a symbiont of the iconic Swainsona formosa from arid Australia.</title>
        <authorList>
            <person name="Hill Y.J."/>
            <person name="Watkin E.L.J."/>
            <person name="O'Hara G.W."/>
            <person name="Terpolilli J."/>
            <person name="Tye M.L."/>
            <person name="Kohlmeier M.G."/>
        </authorList>
    </citation>
    <scope>NUCLEOTIDE SEQUENCE</scope>
    <source>
        <strain evidence="1">WSM2240</strain>
    </source>
</reference>
<dbReference type="EMBL" id="CP159253">
    <property type="protein sequence ID" value="XCG49446.1"/>
    <property type="molecule type" value="Genomic_DNA"/>
</dbReference>